<organism evidence="1 2">
    <name type="scientific">Vermiconidia calcicola</name>
    <dbReference type="NCBI Taxonomy" id="1690605"/>
    <lineage>
        <taxon>Eukaryota</taxon>
        <taxon>Fungi</taxon>
        <taxon>Dikarya</taxon>
        <taxon>Ascomycota</taxon>
        <taxon>Pezizomycotina</taxon>
        <taxon>Dothideomycetes</taxon>
        <taxon>Dothideomycetidae</taxon>
        <taxon>Mycosphaerellales</taxon>
        <taxon>Extremaceae</taxon>
        <taxon>Vermiconidia</taxon>
    </lineage>
</organism>
<proteinExistence type="predicted"/>
<comment type="caution">
    <text evidence="1">The sequence shown here is derived from an EMBL/GenBank/DDBJ whole genome shotgun (WGS) entry which is preliminary data.</text>
</comment>
<evidence type="ECO:0000313" key="1">
    <source>
        <dbReference type="EMBL" id="KAK3722470.1"/>
    </source>
</evidence>
<dbReference type="Proteomes" id="UP001281147">
    <property type="component" value="Unassembled WGS sequence"/>
</dbReference>
<evidence type="ECO:0000313" key="2">
    <source>
        <dbReference type="Proteomes" id="UP001281147"/>
    </source>
</evidence>
<reference evidence="1" key="1">
    <citation type="submission" date="2023-07" db="EMBL/GenBank/DDBJ databases">
        <title>Black Yeasts Isolated from many extreme environments.</title>
        <authorList>
            <person name="Coleine C."/>
            <person name="Stajich J.E."/>
            <person name="Selbmann L."/>
        </authorList>
    </citation>
    <scope>NUCLEOTIDE SEQUENCE</scope>
    <source>
        <strain evidence="1">CCFEE 5714</strain>
    </source>
</reference>
<sequence>MEARNSHGAVSSTLKGAAAADSTERGQNYQKAQKLYKKGFQQYQDGVWCKSSQETPNVEYETDSEPDNEFLRGLFRSPELNGGTIPTIRKRPVAATSRSSAPSSRSTPATSLRSIESALPNSSFLPYPPGGRNARMDGDASDGPDQGQAEGANEWFRSIPPALIVIRAPSPGIKTEDVDLTLDDSDDNNVVQVKTERQEPQKRQFSTGEHDRERKRKRERLEDLRRRIRIEKSEEEAAQLERELGSGT</sequence>
<gene>
    <name evidence="1" type="ORF">LTR37_002462</name>
</gene>
<protein>
    <submittedName>
        <fullName evidence="1">Uncharacterized protein</fullName>
    </submittedName>
</protein>
<accession>A0ACC3NST7</accession>
<name>A0ACC3NST7_9PEZI</name>
<dbReference type="EMBL" id="JAUTXU010000013">
    <property type="protein sequence ID" value="KAK3722470.1"/>
    <property type="molecule type" value="Genomic_DNA"/>
</dbReference>
<keyword evidence="2" id="KW-1185">Reference proteome</keyword>